<evidence type="ECO:0000256" key="5">
    <source>
        <dbReference type="SAM" id="MobiDB-lite"/>
    </source>
</evidence>
<feature type="domain" description="Glycosyltransferase 2-like" evidence="6">
    <location>
        <begin position="31"/>
        <end position="211"/>
    </location>
</feature>
<dbReference type="Pfam" id="PF00535">
    <property type="entry name" value="Glycos_transf_2"/>
    <property type="match status" value="1"/>
</dbReference>
<evidence type="ECO:0000313" key="7">
    <source>
        <dbReference type="EMBL" id="GII56410.1"/>
    </source>
</evidence>
<dbReference type="InterPro" id="IPR001173">
    <property type="entry name" value="Glyco_trans_2-like"/>
</dbReference>
<evidence type="ECO:0000313" key="8">
    <source>
        <dbReference type="Proteomes" id="UP000605992"/>
    </source>
</evidence>
<keyword evidence="3" id="KW-0328">Glycosyltransferase</keyword>
<comment type="similarity">
    <text evidence="2">Belongs to the glycosyltransferase 2 family.</text>
</comment>
<evidence type="ECO:0000256" key="4">
    <source>
        <dbReference type="ARBA" id="ARBA00022679"/>
    </source>
</evidence>
<dbReference type="AlphaFoldDB" id="A0A8J3V5F9"/>
<feature type="compositionally biased region" description="Basic and acidic residues" evidence="5">
    <location>
        <begin position="9"/>
        <end position="22"/>
    </location>
</feature>
<dbReference type="SUPFAM" id="SSF53448">
    <property type="entry name" value="Nucleotide-diphospho-sugar transferases"/>
    <property type="match status" value="1"/>
</dbReference>
<comment type="pathway">
    <text evidence="1">Cell wall biogenesis; cell wall polysaccharide biosynthesis.</text>
</comment>
<gene>
    <name evidence="7" type="ORF">Pth03_47990</name>
</gene>
<name>A0A8J3V5F9_9ACTN</name>
<protein>
    <recommendedName>
        <fullName evidence="6">Glycosyltransferase 2-like domain-containing protein</fullName>
    </recommendedName>
</protein>
<dbReference type="PANTHER" id="PTHR43179:SF12">
    <property type="entry name" value="GALACTOFURANOSYLTRANSFERASE GLFT2"/>
    <property type="match status" value="1"/>
</dbReference>
<evidence type="ECO:0000256" key="2">
    <source>
        <dbReference type="ARBA" id="ARBA00006739"/>
    </source>
</evidence>
<dbReference type="Proteomes" id="UP000605992">
    <property type="component" value="Unassembled WGS sequence"/>
</dbReference>
<dbReference type="InterPro" id="IPR029044">
    <property type="entry name" value="Nucleotide-diphossugar_trans"/>
</dbReference>
<evidence type="ECO:0000259" key="6">
    <source>
        <dbReference type="Pfam" id="PF00535"/>
    </source>
</evidence>
<comment type="caution">
    <text evidence="7">The sequence shown here is derived from an EMBL/GenBank/DDBJ whole genome shotgun (WGS) entry which is preliminary data.</text>
</comment>
<keyword evidence="4" id="KW-0808">Transferase</keyword>
<feature type="region of interest" description="Disordered" evidence="5">
    <location>
        <begin position="1"/>
        <end position="22"/>
    </location>
</feature>
<dbReference type="Gene3D" id="3.90.550.10">
    <property type="entry name" value="Spore Coat Polysaccharide Biosynthesis Protein SpsA, Chain A"/>
    <property type="match status" value="1"/>
</dbReference>
<evidence type="ECO:0000256" key="3">
    <source>
        <dbReference type="ARBA" id="ARBA00022676"/>
    </source>
</evidence>
<keyword evidence="8" id="KW-1185">Reference proteome</keyword>
<reference evidence="7" key="1">
    <citation type="submission" date="2021-01" db="EMBL/GenBank/DDBJ databases">
        <title>Whole genome shotgun sequence of Planotetraspora thailandica NBRC 104271.</title>
        <authorList>
            <person name="Komaki H."/>
            <person name="Tamura T."/>
        </authorList>
    </citation>
    <scope>NUCLEOTIDE SEQUENCE</scope>
    <source>
        <strain evidence="7">NBRC 104271</strain>
    </source>
</reference>
<sequence length="468" mass="50964">MTVSRPRIRHNDHSPLEPPDLGKWKPQLTVSVVVPAHGGQFPLDLTLAALSAQTYPAGLTEVVIVDDGSDPPLRMPAIRPENTRMIRADPSRWGSGHAVNEGVRASDGTVVQRFDADMIMFRGHLEALMRWHHLTDYVVAIGGKHFIDEPPVTAEDVRHAVLNDAVGDITDLSQAIPHSTERVIINSHGLRRNKEPYHALTGATVSLHRSLFDAVGGFDPDAIRGQDTELGYRLAQNGAVFVPDLEARAVHVGRSTQLRDPTTTIRVVAPYLAHRIPLRRDLRAHRGRGWLVPYVDVVLLVGGASEDEVHAAVETALSGTLPDVSVTLVAPWSTLPHGRHSTLGAPEFELRMIREGYRHDPRVRLADEVPPTAAPVPFRYVGPVDVPLEATSLESMITELSGERLGLLEIAFPDGRAARFERTEAVGRALLLAAPGESQADVVRETHGVRQAPAASFWPSHALASAST</sequence>
<proteinExistence type="inferred from homology"/>
<dbReference type="GO" id="GO:0016757">
    <property type="term" value="F:glycosyltransferase activity"/>
    <property type="evidence" value="ECO:0007669"/>
    <property type="project" value="UniProtKB-KW"/>
</dbReference>
<dbReference type="RefSeq" id="WP_203946564.1">
    <property type="nucleotide sequence ID" value="NZ_BOOR01000036.1"/>
</dbReference>
<dbReference type="EMBL" id="BOOR01000036">
    <property type="protein sequence ID" value="GII56410.1"/>
    <property type="molecule type" value="Genomic_DNA"/>
</dbReference>
<accession>A0A8J3V5F9</accession>
<dbReference type="PANTHER" id="PTHR43179">
    <property type="entry name" value="RHAMNOSYLTRANSFERASE WBBL"/>
    <property type="match status" value="1"/>
</dbReference>
<evidence type="ECO:0000256" key="1">
    <source>
        <dbReference type="ARBA" id="ARBA00004776"/>
    </source>
</evidence>
<organism evidence="7 8">
    <name type="scientific">Planotetraspora thailandica</name>
    <dbReference type="NCBI Taxonomy" id="487172"/>
    <lineage>
        <taxon>Bacteria</taxon>
        <taxon>Bacillati</taxon>
        <taxon>Actinomycetota</taxon>
        <taxon>Actinomycetes</taxon>
        <taxon>Streptosporangiales</taxon>
        <taxon>Streptosporangiaceae</taxon>
        <taxon>Planotetraspora</taxon>
    </lineage>
</organism>